<evidence type="ECO:0008006" key="3">
    <source>
        <dbReference type="Google" id="ProtNLM"/>
    </source>
</evidence>
<dbReference type="Proteomes" id="UP001169027">
    <property type="component" value="Unassembled WGS sequence"/>
</dbReference>
<dbReference type="EMBL" id="JAUKVY010000004">
    <property type="protein sequence ID" value="MDO1531997.1"/>
    <property type="molecule type" value="Genomic_DNA"/>
</dbReference>
<proteinExistence type="predicted"/>
<keyword evidence="2" id="KW-1185">Reference proteome</keyword>
<sequence length="315" mass="34775">MGHWIKQGLLYALPPGGLHPKLLTHAANPLPAHIADDVYRIFFSARDSSNRSSVGAVDVDIGTRQIVREHSQPFFEHGPTGSFYADGVSIGNCYEVGGTRYMLFMGWQAPTDGHWRGDIGRLVVRSDLTLALNSPTPFLGADPIDPISLSYPWVINASTDRFRMWYPSTKTWDAGNGEMLAVLNVADSADGHQWVRKGLGVPYELGRAQAFSRPNVLGDPIAGYEMWFSYRGGGGRSYRIGYAVSPDATDWELRLDDVGIDVSREGWDSEMIEYPFVFDHRGRRFMLYNGNGYGKSGFGIAELVASEATTGRGAR</sequence>
<name>A0ABT8S1Z7_9BURK</name>
<evidence type="ECO:0000313" key="1">
    <source>
        <dbReference type="EMBL" id="MDO1531997.1"/>
    </source>
</evidence>
<protein>
    <recommendedName>
        <fullName evidence="3">Glycosyl hydrolase family 32 N-terminal domain-containing protein</fullName>
    </recommendedName>
</protein>
<reference evidence="1" key="1">
    <citation type="submission" date="2023-06" db="EMBL/GenBank/DDBJ databases">
        <authorList>
            <person name="Jiang Y."/>
            <person name="Liu Q."/>
        </authorList>
    </citation>
    <scope>NUCLEOTIDE SEQUENCE</scope>
    <source>
        <strain evidence="1">CGMCC 1.12090</strain>
    </source>
</reference>
<comment type="caution">
    <text evidence="1">The sequence shown here is derived from an EMBL/GenBank/DDBJ whole genome shotgun (WGS) entry which is preliminary data.</text>
</comment>
<dbReference type="Gene3D" id="2.115.10.20">
    <property type="entry name" value="Glycosyl hydrolase domain, family 43"/>
    <property type="match status" value="1"/>
</dbReference>
<evidence type="ECO:0000313" key="2">
    <source>
        <dbReference type="Proteomes" id="UP001169027"/>
    </source>
</evidence>
<dbReference type="SUPFAM" id="SSF75005">
    <property type="entry name" value="Arabinanase/levansucrase/invertase"/>
    <property type="match status" value="1"/>
</dbReference>
<organism evidence="1 2">
    <name type="scientific">Variovorax ginsengisoli</name>
    <dbReference type="NCBI Taxonomy" id="363844"/>
    <lineage>
        <taxon>Bacteria</taxon>
        <taxon>Pseudomonadati</taxon>
        <taxon>Pseudomonadota</taxon>
        <taxon>Betaproteobacteria</taxon>
        <taxon>Burkholderiales</taxon>
        <taxon>Comamonadaceae</taxon>
        <taxon>Variovorax</taxon>
    </lineage>
</organism>
<accession>A0ABT8S1Z7</accession>
<dbReference type="RefSeq" id="WP_301805808.1">
    <property type="nucleotide sequence ID" value="NZ_JAUJZH010000004.1"/>
</dbReference>
<gene>
    <name evidence="1" type="ORF">Q2T77_06840</name>
</gene>
<dbReference type="InterPro" id="IPR023296">
    <property type="entry name" value="Glyco_hydro_beta-prop_sf"/>
</dbReference>